<dbReference type="OrthoDB" id="9802326at2"/>
<dbReference type="EMBL" id="OBEI01000007">
    <property type="protein sequence ID" value="SNZ09537.1"/>
    <property type="molecule type" value="Genomic_DNA"/>
</dbReference>
<feature type="site" description="Important for tRNA non-discrimination" evidence="7">
    <location>
        <position position="38"/>
    </location>
</feature>
<evidence type="ECO:0000256" key="3">
    <source>
        <dbReference type="ARBA" id="ARBA00022741"/>
    </source>
</evidence>
<dbReference type="InterPro" id="IPR047089">
    <property type="entry name" value="Asp-tRNA-ligase_1_N"/>
</dbReference>
<dbReference type="InterPro" id="IPR029351">
    <property type="entry name" value="GAD_dom"/>
</dbReference>
<feature type="site" description="Important for tRNA non-discrimination" evidence="7">
    <location>
        <position position="91"/>
    </location>
</feature>
<evidence type="ECO:0000256" key="7">
    <source>
        <dbReference type="HAMAP-Rule" id="MF_00044"/>
    </source>
</evidence>
<keyword evidence="3 7" id="KW-0547">Nucleotide-binding</keyword>
<feature type="binding site" evidence="7">
    <location>
        <position position="497"/>
    </location>
    <ligand>
        <name>ATP</name>
        <dbReference type="ChEBI" id="CHEBI:30616"/>
    </ligand>
</feature>
<dbReference type="Gene3D" id="2.40.50.140">
    <property type="entry name" value="Nucleic acid-binding proteins"/>
    <property type="match status" value="1"/>
</dbReference>
<dbReference type="InterPro" id="IPR047090">
    <property type="entry name" value="AspRS_core"/>
</dbReference>
<dbReference type="CDD" id="cd00777">
    <property type="entry name" value="AspRS_core"/>
    <property type="match status" value="1"/>
</dbReference>
<dbReference type="InterPro" id="IPR002312">
    <property type="entry name" value="Asp/Asn-tRNA-synth_IIb"/>
</dbReference>
<comment type="similarity">
    <text evidence="1 7">Belongs to the class-II aminoacyl-tRNA synthetase family. Type 1 subfamily.</text>
</comment>
<dbReference type="InterPro" id="IPR004365">
    <property type="entry name" value="NA-bd_OB_tRNA"/>
</dbReference>
<feature type="binding site" evidence="7">
    <location>
        <begin position="229"/>
        <end position="231"/>
    </location>
    <ligand>
        <name>ATP</name>
        <dbReference type="ChEBI" id="CHEBI:30616"/>
    </ligand>
</feature>
<dbReference type="PROSITE" id="PS50862">
    <property type="entry name" value="AA_TRNA_LIGASE_II"/>
    <property type="match status" value="1"/>
</dbReference>
<evidence type="ECO:0000256" key="5">
    <source>
        <dbReference type="ARBA" id="ARBA00022917"/>
    </source>
</evidence>
<evidence type="ECO:0000259" key="8">
    <source>
        <dbReference type="PROSITE" id="PS50862"/>
    </source>
</evidence>
<dbReference type="PANTHER" id="PTHR22594:SF5">
    <property type="entry name" value="ASPARTATE--TRNA LIGASE, MITOCHONDRIAL"/>
    <property type="match status" value="1"/>
</dbReference>
<comment type="function">
    <text evidence="7">Aspartyl-tRNA synthetase with relaxed tRNA specificity since it is able to aspartylate not only its cognate tRNA(Asp) but also tRNA(Asn). Reaction proceeds in two steps: L-aspartate is first activated by ATP to form Asp-AMP and then transferred to the acceptor end of tRNA(Asp/Asn).</text>
</comment>
<dbReference type="AlphaFoldDB" id="A0A285NKQ3"/>
<evidence type="ECO:0000256" key="6">
    <source>
        <dbReference type="ARBA" id="ARBA00023146"/>
    </source>
</evidence>
<organism evidence="9 10">
    <name type="scientific">Persephonella hydrogeniphila</name>
    <dbReference type="NCBI Taxonomy" id="198703"/>
    <lineage>
        <taxon>Bacteria</taxon>
        <taxon>Pseudomonadati</taxon>
        <taxon>Aquificota</taxon>
        <taxon>Aquificia</taxon>
        <taxon>Aquificales</taxon>
        <taxon>Hydrogenothermaceae</taxon>
        <taxon>Persephonella</taxon>
    </lineage>
</organism>
<dbReference type="InterPro" id="IPR004524">
    <property type="entry name" value="Asp-tRNA-ligase_1"/>
</dbReference>
<feature type="binding site" evidence="7">
    <location>
        <position position="183"/>
    </location>
    <ligand>
        <name>L-aspartate</name>
        <dbReference type="ChEBI" id="CHEBI:29991"/>
    </ligand>
</feature>
<feature type="binding site" evidence="7">
    <location>
        <begin position="549"/>
        <end position="552"/>
    </location>
    <ligand>
        <name>ATP</name>
        <dbReference type="ChEBI" id="CHEBI:30616"/>
    </ligand>
</feature>
<keyword evidence="6 7" id="KW-0030">Aminoacyl-tRNA synthetase</keyword>
<evidence type="ECO:0000256" key="4">
    <source>
        <dbReference type="ARBA" id="ARBA00022840"/>
    </source>
</evidence>
<evidence type="ECO:0000313" key="10">
    <source>
        <dbReference type="Proteomes" id="UP000219036"/>
    </source>
</evidence>
<dbReference type="InterPro" id="IPR045864">
    <property type="entry name" value="aa-tRNA-synth_II/BPL/LPL"/>
</dbReference>
<evidence type="ECO:0000256" key="1">
    <source>
        <dbReference type="ARBA" id="ARBA00006303"/>
    </source>
</evidence>
<dbReference type="SUPFAM" id="SSF55261">
    <property type="entry name" value="GAD domain-like"/>
    <property type="match status" value="1"/>
</dbReference>
<dbReference type="Gene3D" id="3.30.1360.30">
    <property type="entry name" value="GAD-like domain"/>
    <property type="match status" value="1"/>
</dbReference>
<comment type="catalytic activity">
    <reaction evidence="7">
        <text>tRNA(Asx) + L-aspartate + ATP = L-aspartyl-tRNA(Asx) + AMP + diphosphate</text>
        <dbReference type="Rhea" id="RHEA:18349"/>
        <dbReference type="Rhea" id="RHEA-COMP:9710"/>
        <dbReference type="Rhea" id="RHEA-COMP:9711"/>
        <dbReference type="ChEBI" id="CHEBI:29991"/>
        <dbReference type="ChEBI" id="CHEBI:30616"/>
        <dbReference type="ChEBI" id="CHEBI:33019"/>
        <dbReference type="ChEBI" id="CHEBI:78442"/>
        <dbReference type="ChEBI" id="CHEBI:78516"/>
        <dbReference type="ChEBI" id="CHEBI:456215"/>
        <dbReference type="EC" id="6.1.1.23"/>
    </reaction>
</comment>
<keyword evidence="7" id="KW-0963">Cytoplasm</keyword>
<dbReference type="RefSeq" id="WP_097000720.1">
    <property type="nucleotide sequence ID" value="NZ_OBEI01000007.1"/>
</dbReference>
<dbReference type="InterPro" id="IPR004364">
    <property type="entry name" value="Aa-tRNA-synt_II"/>
</dbReference>
<dbReference type="GO" id="GO:0003676">
    <property type="term" value="F:nucleic acid binding"/>
    <property type="evidence" value="ECO:0007669"/>
    <property type="project" value="InterPro"/>
</dbReference>
<dbReference type="PRINTS" id="PR01042">
    <property type="entry name" value="TRNASYNTHASP"/>
</dbReference>
<dbReference type="PANTHER" id="PTHR22594">
    <property type="entry name" value="ASPARTYL/LYSYL-TRNA SYNTHETASE"/>
    <property type="match status" value="1"/>
</dbReference>
<dbReference type="Proteomes" id="UP000219036">
    <property type="component" value="Unassembled WGS sequence"/>
</dbReference>
<dbReference type="Pfam" id="PF02938">
    <property type="entry name" value="GAD"/>
    <property type="match status" value="1"/>
</dbReference>
<comment type="subunit">
    <text evidence="7">Homodimer.</text>
</comment>
<proteinExistence type="inferred from homology"/>
<dbReference type="GO" id="GO:0005737">
    <property type="term" value="C:cytoplasm"/>
    <property type="evidence" value="ECO:0007669"/>
    <property type="project" value="UniProtKB-SubCell"/>
</dbReference>
<evidence type="ECO:0000313" key="9">
    <source>
        <dbReference type="EMBL" id="SNZ09537.1"/>
    </source>
</evidence>
<accession>A0A285NKQ3</accession>
<dbReference type="GO" id="GO:0004815">
    <property type="term" value="F:aspartate-tRNA ligase activity"/>
    <property type="evidence" value="ECO:0007669"/>
    <property type="project" value="UniProtKB-UniRule"/>
</dbReference>
<gene>
    <name evidence="7" type="primary">aspS</name>
    <name evidence="9" type="ORF">SAMN06265182_1559</name>
</gene>
<dbReference type="InterPro" id="IPR004115">
    <property type="entry name" value="GAD-like_sf"/>
</dbReference>
<name>A0A285NKQ3_9AQUI</name>
<dbReference type="NCBIfam" id="NF001750">
    <property type="entry name" value="PRK00476.1"/>
    <property type="match status" value="1"/>
</dbReference>
<keyword evidence="2 7" id="KW-0436">Ligase</keyword>
<dbReference type="CDD" id="cd04317">
    <property type="entry name" value="EcAspRS_like_N"/>
    <property type="match status" value="1"/>
</dbReference>
<dbReference type="Pfam" id="PF01336">
    <property type="entry name" value="tRNA_anti-codon"/>
    <property type="match status" value="1"/>
</dbReference>
<dbReference type="InterPro" id="IPR006195">
    <property type="entry name" value="aa-tRNA-synth_II"/>
</dbReference>
<feature type="binding site" evidence="7">
    <location>
        <position position="504"/>
    </location>
    <ligand>
        <name>L-aspartate</name>
        <dbReference type="ChEBI" id="CHEBI:29991"/>
    </ligand>
</feature>
<keyword evidence="5 7" id="KW-0648">Protein biosynthesis</keyword>
<feature type="domain" description="Aminoacyl-transfer RNA synthetases class-II family profile" evidence="8">
    <location>
        <begin position="152"/>
        <end position="570"/>
    </location>
</feature>
<dbReference type="HAMAP" id="MF_00044">
    <property type="entry name" value="Asp_tRNA_synth_type1"/>
    <property type="match status" value="1"/>
</dbReference>
<dbReference type="GO" id="GO:0005524">
    <property type="term" value="F:ATP binding"/>
    <property type="evidence" value="ECO:0007669"/>
    <property type="project" value="UniProtKB-UniRule"/>
</dbReference>
<dbReference type="GO" id="GO:0050560">
    <property type="term" value="F:aspartate-tRNA(Asn) ligase activity"/>
    <property type="evidence" value="ECO:0007669"/>
    <property type="project" value="UniProtKB-EC"/>
</dbReference>
<protein>
    <recommendedName>
        <fullName evidence="7">Aspartate--tRNA(Asp/Asn) ligase</fullName>
        <ecNumber evidence="7">6.1.1.23</ecNumber>
    </recommendedName>
    <alternativeName>
        <fullName evidence="7">Aspartyl-tRNA synthetase</fullName>
        <shortName evidence="7">AspRS</shortName>
    </alternativeName>
    <alternativeName>
        <fullName evidence="7">Non-discriminating aspartyl-tRNA synthetase</fullName>
        <shortName evidence="7">ND-AspRS</shortName>
    </alternativeName>
</protein>
<sequence length="605" mass="69485">MIDKLGDFKRDYFCGELTENNIGDEVRLLGWADSVRDHGGVIFINLRDKEGIVQIVIDPSKSPEEAYEKAKRVRSEYVLAVRGRVNRRPAGTENPKLKTGNIEVAVEELRILNTCDILPFPIEDKINVSEETRLKYRYLDVRRPEMMGRLILRHEVYQATREYLAGHGFLEVETPMLTKSTPEGARDFLVPSRLEHGKFYALPQSPQLFKQILMVAGIERYFQIVKCFRDEDLRKDRQPEFTQIDFEMSFVNEEDVIAVSEGLVHYLFKKILGIELKIPFRRMSYEEAINRYGTDKPDLRYGLELKDITQIAKNVDFKVFRSVAESGGLVKGLNIKGGARFSRKEIDELTEYAQKFGAKGMAWIKINEDGSLQSPIVKFFTQEQIEQIKNTMEAENNDLLIFIADTPEITHRVLGFLRKHIAEKMNLIPEGRWEFVWIVDFPLLEWDEEEDRLVALHHPFTSPREEDMDKLDDAINNKELALQFKSRAYDLVLNGEEIAGGSIRIHRPDIQKKIFELIGISEEEAEERFGFLVNALKYGAPPHGGLAFGLDRLVALMAGVDSIREVIAFPKTQKGICPLTGAPDYVREEQLEELGIEVELPEEQS</sequence>
<dbReference type="EC" id="6.1.1.23" evidence="7"/>
<keyword evidence="10" id="KW-1185">Reference proteome</keyword>
<feature type="binding site" evidence="7">
    <location>
        <position position="238"/>
    </location>
    <ligand>
        <name>ATP</name>
        <dbReference type="ChEBI" id="CHEBI:30616"/>
    </ligand>
</feature>
<dbReference type="NCBIfam" id="TIGR00459">
    <property type="entry name" value="aspS_bact"/>
    <property type="match status" value="1"/>
</dbReference>
<evidence type="ECO:0000256" key="2">
    <source>
        <dbReference type="ARBA" id="ARBA00022598"/>
    </source>
</evidence>
<feature type="binding site" evidence="7">
    <location>
        <position position="229"/>
    </location>
    <ligand>
        <name>L-aspartate</name>
        <dbReference type="ChEBI" id="CHEBI:29991"/>
    </ligand>
</feature>
<dbReference type="Gene3D" id="3.30.930.10">
    <property type="entry name" value="Bira Bifunctional Protein, Domain 2"/>
    <property type="match status" value="1"/>
</dbReference>
<dbReference type="SUPFAM" id="SSF55681">
    <property type="entry name" value="Class II aaRS and biotin synthetases"/>
    <property type="match status" value="1"/>
</dbReference>
<feature type="binding site" evidence="7">
    <location>
        <position position="457"/>
    </location>
    <ligand>
        <name>L-aspartate</name>
        <dbReference type="ChEBI" id="CHEBI:29991"/>
    </ligand>
</feature>
<keyword evidence="4 7" id="KW-0067">ATP-binding</keyword>
<reference evidence="10" key="1">
    <citation type="submission" date="2017-09" db="EMBL/GenBank/DDBJ databases">
        <authorList>
            <person name="Varghese N."/>
            <person name="Submissions S."/>
        </authorList>
    </citation>
    <scope>NUCLEOTIDE SEQUENCE [LARGE SCALE GENOMIC DNA]</scope>
    <source>
        <strain evidence="10">DSM 15103</strain>
    </source>
</reference>
<dbReference type="SUPFAM" id="SSF50249">
    <property type="entry name" value="Nucleic acid-binding proteins"/>
    <property type="match status" value="1"/>
</dbReference>
<dbReference type="GO" id="GO:0006422">
    <property type="term" value="P:aspartyl-tRNA aminoacylation"/>
    <property type="evidence" value="ECO:0007669"/>
    <property type="project" value="UniProtKB-UniRule"/>
</dbReference>
<dbReference type="InterPro" id="IPR012340">
    <property type="entry name" value="NA-bd_OB-fold"/>
</dbReference>
<dbReference type="Pfam" id="PF00152">
    <property type="entry name" value="tRNA-synt_2"/>
    <property type="match status" value="1"/>
</dbReference>
<feature type="region of interest" description="Aspartate" evidence="7">
    <location>
        <begin position="207"/>
        <end position="210"/>
    </location>
</feature>
<comment type="subcellular location">
    <subcellularLocation>
        <location evidence="7">Cytoplasm</location>
    </subcellularLocation>
</comment>